<evidence type="ECO:0000313" key="5">
    <source>
        <dbReference type="EMBL" id="NHC16431.1"/>
    </source>
</evidence>
<evidence type="ECO:0000256" key="1">
    <source>
        <dbReference type="ARBA" id="ARBA00022676"/>
    </source>
</evidence>
<sequence>MHICIAFDCLFPWTHGGGERWYRALADEYVRHGHRVTYLTRQQWPDDSPPEIPGVEVVVVSPASELYGEGGARRIGPALEFARGVFLHLLRHRRFYDVVEVSQTPPLTVPAARLALLGARQRMGVDWMEVWSNAYWRRYLGPVGGTLGIVLQRASAVLSPLAIAHGRLTYERLPAAGARRERLLLPGLIYRTEQPPPTLDPPPDPHVLFVGRHIPEKGVTAVPDAVARARRELPGLRATVLGSGPVTAQVRSRVDELGLEDVIDLPGFVPEDELEDRLRGATALLFPSEREGFGLVVVEASAVGTPTIVVAGPDNAAVDLVEHDVNGFVAPSRDADDLAAA</sequence>
<name>A0ABX0H265_9ACTN</name>
<dbReference type="Gene3D" id="3.40.50.2000">
    <property type="entry name" value="Glycogen Phosphorylase B"/>
    <property type="match status" value="2"/>
</dbReference>
<evidence type="ECO:0000259" key="4">
    <source>
        <dbReference type="Pfam" id="PF13579"/>
    </source>
</evidence>
<keyword evidence="1" id="KW-0328">Glycosyltransferase</keyword>
<dbReference type="CDD" id="cd03801">
    <property type="entry name" value="GT4_PimA-like"/>
    <property type="match status" value="1"/>
</dbReference>
<dbReference type="InterPro" id="IPR028098">
    <property type="entry name" value="Glyco_trans_4-like_N"/>
</dbReference>
<gene>
    <name evidence="5" type="ORF">G9H71_21840</name>
</gene>
<feature type="domain" description="Glycosyltransferase subfamily 4-like N-terminal" evidence="4">
    <location>
        <begin position="16"/>
        <end position="182"/>
    </location>
</feature>
<evidence type="ECO:0000256" key="2">
    <source>
        <dbReference type="ARBA" id="ARBA00022679"/>
    </source>
</evidence>
<keyword evidence="2" id="KW-0808">Transferase</keyword>
<dbReference type="Pfam" id="PF00534">
    <property type="entry name" value="Glycos_transf_1"/>
    <property type="match status" value="1"/>
</dbReference>
<reference evidence="5 6" key="1">
    <citation type="submission" date="2020-03" db="EMBL/GenBank/DDBJ databases">
        <title>Two novel Motilibacter sp.</title>
        <authorList>
            <person name="Liu S."/>
        </authorList>
    </citation>
    <scope>NUCLEOTIDE SEQUENCE [LARGE SCALE GENOMIC DNA]</scope>
    <source>
        <strain evidence="5 6">E257</strain>
    </source>
</reference>
<feature type="domain" description="Glycosyl transferase family 1" evidence="3">
    <location>
        <begin position="193"/>
        <end position="340"/>
    </location>
</feature>
<feature type="non-terminal residue" evidence="5">
    <location>
        <position position="341"/>
    </location>
</feature>
<protein>
    <submittedName>
        <fullName evidence="5">Glycosyltransferase family 4 protein</fullName>
    </submittedName>
</protein>
<dbReference type="EMBL" id="JAANNP010000164">
    <property type="protein sequence ID" value="NHC16431.1"/>
    <property type="molecule type" value="Genomic_DNA"/>
</dbReference>
<accession>A0ABX0H265</accession>
<keyword evidence="6" id="KW-1185">Reference proteome</keyword>
<dbReference type="RefSeq" id="WP_166284871.1">
    <property type="nucleotide sequence ID" value="NZ_JAANNP010000164.1"/>
</dbReference>
<evidence type="ECO:0000313" key="6">
    <source>
        <dbReference type="Proteomes" id="UP000800981"/>
    </source>
</evidence>
<organism evidence="5 6">
    <name type="scientific">Motilibacter deserti</name>
    <dbReference type="NCBI Taxonomy" id="2714956"/>
    <lineage>
        <taxon>Bacteria</taxon>
        <taxon>Bacillati</taxon>
        <taxon>Actinomycetota</taxon>
        <taxon>Actinomycetes</taxon>
        <taxon>Motilibacterales</taxon>
        <taxon>Motilibacteraceae</taxon>
        <taxon>Motilibacter</taxon>
    </lineage>
</organism>
<comment type="caution">
    <text evidence="5">The sequence shown here is derived from an EMBL/GenBank/DDBJ whole genome shotgun (WGS) entry which is preliminary data.</text>
</comment>
<dbReference type="InterPro" id="IPR001296">
    <property type="entry name" value="Glyco_trans_1"/>
</dbReference>
<dbReference type="Pfam" id="PF13579">
    <property type="entry name" value="Glyco_trans_4_4"/>
    <property type="match status" value="1"/>
</dbReference>
<evidence type="ECO:0000259" key="3">
    <source>
        <dbReference type="Pfam" id="PF00534"/>
    </source>
</evidence>
<proteinExistence type="predicted"/>
<dbReference type="Proteomes" id="UP000800981">
    <property type="component" value="Unassembled WGS sequence"/>
</dbReference>
<dbReference type="PANTHER" id="PTHR12526">
    <property type="entry name" value="GLYCOSYLTRANSFERASE"/>
    <property type="match status" value="1"/>
</dbReference>
<dbReference type="SUPFAM" id="SSF53756">
    <property type="entry name" value="UDP-Glycosyltransferase/glycogen phosphorylase"/>
    <property type="match status" value="1"/>
</dbReference>